<dbReference type="Proteomes" id="UP000320762">
    <property type="component" value="Unassembled WGS sequence"/>
</dbReference>
<protein>
    <recommendedName>
        <fullName evidence="1">F-box domain-containing protein</fullName>
    </recommendedName>
</protein>
<feature type="domain" description="F-box" evidence="1">
    <location>
        <begin position="82"/>
        <end position="135"/>
    </location>
</feature>
<dbReference type="AlphaFoldDB" id="A0A550CD26"/>
<sequence length="463" mass="52765">MSFPPRDVEILLQEASSYANNELIRSGAIPSPEVGMHIRNIVDVLSDVSDSASIQDRTIDPAQTANVQEAIFICRATVAAIRRVPPELFASIFTMALPDYWSSLDIEETLNFAHTCYYWRRIALGMPQLWTHLCITLQTRTDPLAHRLQWSGNQPLHISIADKYPWENTAPNTETLRLVFMHSDRWSNVSLSNFHKMVGHLESFWPAEFPALKVLKMDVGEEHTKCFRYFEKAAPHVVSLELTFDHPWEPLVFPTAWNLVNLDLCFDHDEGRLALIMAPLAACAHSLVRLVLWITEIGDVEEQYKAICFPSLKDLSLTYGAIHLCRHAEAPMLAQVKLYGQPIRRWEESYMDSLHILLRRSQKCGEGMISLERLELENMTTTAYDTVVACLRLLPGLRSLKIEEEGESDDDREPLHSAILVTFLRAMTRRIDPTGDPSAIWVLPSLTRLEMKYGGVDGVRRGW</sequence>
<proteinExistence type="predicted"/>
<dbReference type="SUPFAM" id="SSF52047">
    <property type="entry name" value="RNI-like"/>
    <property type="match status" value="1"/>
</dbReference>
<organism evidence="2 3">
    <name type="scientific">Schizophyllum amplum</name>
    <dbReference type="NCBI Taxonomy" id="97359"/>
    <lineage>
        <taxon>Eukaryota</taxon>
        <taxon>Fungi</taxon>
        <taxon>Dikarya</taxon>
        <taxon>Basidiomycota</taxon>
        <taxon>Agaricomycotina</taxon>
        <taxon>Agaricomycetes</taxon>
        <taxon>Agaricomycetidae</taxon>
        <taxon>Agaricales</taxon>
        <taxon>Schizophyllaceae</taxon>
        <taxon>Schizophyllum</taxon>
    </lineage>
</organism>
<reference evidence="2 3" key="1">
    <citation type="journal article" date="2019" name="New Phytol.">
        <title>Comparative genomics reveals unique wood-decay strategies and fruiting body development in the Schizophyllaceae.</title>
        <authorList>
            <person name="Almasi E."/>
            <person name="Sahu N."/>
            <person name="Krizsan K."/>
            <person name="Balint B."/>
            <person name="Kovacs G.M."/>
            <person name="Kiss B."/>
            <person name="Cseklye J."/>
            <person name="Drula E."/>
            <person name="Henrissat B."/>
            <person name="Nagy I."/>
            <person name="Chovatia M."/>
            <person name="Adam C."/>
            <person name="LaButti K."/>
            <person name="Lipzen A."/>
            <person name="Riley R."/>
            <person name="Grigoriev I.V."/>
            <person name="Nagy L.G."/>
        </authorList>
    </citation>
    <scope>NUCLEOTIDE SEQUENCE [LARGE SCALE GENOMIC DNA]</scope>
    <source>
        <strain evidence="2 3">NL-1724</strain>
    </source>
</reference>
<dbReference type="OrthoDB" id="3270987at2759"/>
<dbReference type="EMBL" id="VDMD01000012">
    <property type="protein sequence ID" value="TRM62711.1"/>
    <property type="molecule type" value="Genomic_DNA"/>
</dbReference>
<comment type="caution">
    <text evidence="2">The sequence shown here is derived from an EMBL/GenBank/DDBJ whole genome shotgun (WGS) entry which is preliminary data.</text>
</comment>
<dbReference type="Pfam" id="PF12937">
    <property type="entry name" value="F-box-like"/>
    <property type="match status" value="1"/>
</dbReference>
<keyword evidence="3" id="KW-1185">Reference proteome</keyword>
<evidence type="ECO:0000313" key="2">
    <source>
        <dbReference type="EMBL" id="TRM62711.1"/>
    </source>
</evidence>
<dbReference type="InterPro" id="IPR001810">
    <property type="entry name" value="F-box_dom"/>
</dbReference>
<evidence type="ECO:0000259" key="1">
    <source>
        <dbReference type="Pfam" id="PF12937"/>
    </source>
</evidence>
<gene>
    <name evidence="2" type="ORF">BD626DRAFT_537520</name>
</gene>
<name>A0A550CD26_9AGAR</name>
<accession>A0A550CD26</accession>
<dbReference type="InterPro" id="IPR036047">
    <property type="entry name" value="F-box-like_dom_sf"/>
</dbReference>
<dbReference type="Gene3D" id="1.20.1280.50">
    <property type="match status" value="1"/>
</dbReference>
<evidence type="ECO:0000313" key="3">
    <source>
        <dbReference type="Proteomes" id="UP000320762"/>
    </source>
</evidence>
<dbReference type="SUPFAM" id="SSF81383">
    <property type="entry name" value="F-box domain"/>
    <property type="match status" value="1"/>
</dbReference>